<dbReference type="InterPro" id="IPR017930">
    <property type="entry name" value="Myb_dom"/>
</dbReference>
<organism evidence="9 10">
    <name type="scientific">Solanum pinnatisectum</name>
    <name type="common">tansyleaf nightshade</name>
    <dbReference type="NCBI Taxonomy" id="50273"/>
    <lineage>
        <taxon>Eukaryota</taxon>
        <taxon>Viridiplantae</taxon>
        <taxon>Streptophyta</taxon>
        <taxon>Embryophyta</taxon>
        <taxon>Tracheophyta</taxon>
        <taxon>Spermatophyta</taxon>
        <taxon>Magnoliopsida</taxon>
        <taxon>eudicotyledons</taxon>
        <taxon>Gunneridae</taxon>
        <taxon>Pentapetalae</taxon>
        <taxon>asterids</taxon>
        <taxon>lamiids</taxon>
        <taxon>Solanales</taxon>
        <taxon>Solanaceae</taxon>
        <taxon>Solanoideae</taxon>
        <taxon>Solaneae</taxon>
        <taxon>Solanum</taxon>
    </lineage>
</organism>
<comment type="caution">
    <text evidence="5">Lacks conserved residue(s) required for the propagation of feature annotation.</text>
</comment>
<dbReference type="PANTHER" id="PTHR31442">
    <property type="entry name" value="HOMEODOMAIN-LIKE SUPERFAMILY PROTEIN-RELATED"/>
    <property type="match status" value="1"/>
</dbReference>
<dbReference type="Proteomes" id="UP001311915">
    <property type="component" value="Unassembled WGS sequence"/>
</dbReference>
<evidence type="ECO:0000259" key="7">
    <source>
        <dbReference type="PROSITE" id="PS50110"/>
    </source>
</evidence>
<accession>A0AAV9L3E3</accession>
<dbReference type="GO" id="GO:0003677">
    <property type="term" value="F:DNA binding"/>
    <property type="evidence" value="ECO:0007669"/>
    <property type="project" value="InterPro"/>
</dbReference>
<feature type="compositionally biased region" description="Basic residues" evidence="6">
    <location>
        <begin position="195"/>
        <end position="205"/>
    </location>
</feature>
<dbReference type="AlphaFoldDB" id="A0AAV9L3E3"/>
<reference evidence="9 10" key="1">
    <citation type="submission" date="2023-10" db="EMBL/GenBank/DDBJ databases">
        <title>Genome-Wide Identification Analysis in wild type Solanum Pinnatisectum Reveals Some Genes Defensing Phytophthora Infestans.</title>
        <authorList>
            <person name="Sun C."/>
        </authorList>
    </citation>
    <scope>NUCLEOTIDE SEQUENCE [LARGE SCALE GENOMIC DNA]</scope>
    <source>
        <strain evidence="9">LQN</strain>
        <tissue evidence="9">Leaf</tissue>
    </source>
</reference>
<dbReference type="GO" id="GO:0003700">
    <property type="term" value="F:DNA-binding transcription factor activity"/>
    <property type="evidence" value="ECO:0007669"/>
    <property type="project" value="InterPro"/>
</dbReference>
<name>A0AAV9L3E3_9SOLN</name>
<evidence type="ECO:0000256" key="5">
    <source>
        <dbReference type="PROSITE-ProRule" id="PRU00169"/>
    </source>
</evidence>
<comment type="subcellular location">
    <subcellularLocation>
        <location evidence="1">Nucleus</location>
    </subcellularLocation>
</comment>
<dbReference type="PROSITE" id="PS50110">
    <property type="entry name" value="RESPONSE_REGULATORY"/>
    <property type="match status" value="1"/>
</dbReference>
<keyword evidence="4" id="KW-0539">Nucleus</keyword>
<evidence type="ECO:0000256" key="6">
    <source>
        <dbReference type="SAM" id="MobiDB-lite"/>
    </source>
</evidence>
<feature type="region of interest" description="Disordered" evidence="6">
    <location>
        <begin position="274"/>
        <end position="309"/>
    </location>
</feature>
<keyword evidence="10" id="KW-1185">Reference proteome</keyword>
<keyword evidence="3" id="KW-0804">Transcription</keyword>
<dbReference type="SUPFAM" id="SSF46689">
    <property type="entry name" value="Homeodomain-like"/>
    <property type="match status" value="1"/>
</dbReference>
<feature type="domain" description="Response regulatory" evidence="7">
    <location>
        <begin position="13"/>
        <end position="127"/>
    </location>
</feature>
<dbReference type="Gene3D" id="3.40.50.2300">
    <property type="match status" value="1"/>
</dbReference>
<dbReference type="Gene3D" id="1.10.10.60">
    <property type="entry name" value="Homeodomain-like"/>
    <property type="match status" value="1"/>
</dbReference>
<proteinExistence type="predicted"/>
<evidence type="ECO:0000313" key="9">
    <source>
        <dbReference type="EMBL" id="KAK4719120.1"/>
    </source>
</evidence>
<dbReference type="InterPro" id="IPR044841">
    <property type="entry name" value="LUX/BOA-like"/>
</dbReference>
<dbReference type="SUPFAM" id="SSF52172">
    <property type="entry name" value="CheY-like"/>
    <property type="match status" value="1"/>
</dbReference>
<dbReference type="InterPro" id="IPR001789">
    <property type="entry name" value="Sig_transdc_resp-reg_receiver"/>
</dbReference>
<sequence length="461" mass="52447">MASACYAMTEGLHVMLVDHDEQNAAEMVDLLEFYGYKVTIVGTYSEAVSMLFKGKKNIDMIIISVHSPNLDSFKFLAQAVVLDKILLFVSDEYNELLAKKALKEGAYLFVKSPLNEKIVKYLWQFILIKKIQKDEVRKESEDEYQMNVDDIDKDNIVGDNEKLFGEKNNVPDIEEQSDNIHEAENNIVSNGECKLRRKSGKKNSKKTNEGESQNTTINKVVRRKNCTKWTADLHAKFMKSLELLGEGRCYPKQIVEVMNVHGLTRMQVASHLQKCRSDNWRSPEERKYNRRPSSNTSLSDSQQKGSFRKFGTMPHFQKNISNQAQRNPELTELTFPTLHTNSTFVSGKSSIQEPLYPPQFHVQPRHLNIGNSFNNSFSSISYNVGGVIQQHGVSFETLGSQQLQGSIIGSTNYRSDLTLNSGDRHTQNDYNLNLNVPHGTTYPGNTMLFDIEHIHGTTYSK</sequence>
<dbReference type="PANTHER" id="PTHR31442:SF38">
    <property type="entry name" value="TRANSCRIPTION FACTOR"/>
    <property type="match status" value="1"/>
</dbReference>
<dbReference type="GO" id="GO:0005634">
    <property type="term" value="C:nucleus"/>
    <property type="evidence" value="ECO:0007669"/>
    <property type="project" value="UniProtKB-SubCell"/>
</dbReference>
<dbReference type="InterPro" id="IPR006447">
    <property type="entry name" value="Myb_dom_plants"/>
</dbReference>
<dbReference type="InterPro" id="IPR009057">
    <property type="entry name" value="Homeodomain-like_sf"/>
</dbReference>
<evidence type="ECO:0000256" key="3">
    <source>
        <dbReference type="ARBA" id="ARBA00023163"/>
    </source>
</evidence>
<feature type="compositionally biased region" description="Basic and acidic residues" evidence="6">
    <location>
        <begin position="275"/>
        <end position="287"/>
    </location>
</feature>
<evidence type="ECO:0000256" key="4">
    <source>
        <dbReference type="ARBA" id="ARBA00023242"/>
    </source>
</evidence>
<evidence type="ECO:0000313" key="10">
    <source>
        <dbReference type="Proteomes" id="UP001311915"/>
    </source>
</evidence>
<comment type="caution">
    <text evidence="9">The sequence shown here is derived from an EMBL/GenBank/DDBJ whole genome shotgun (WGS) entry which is preliminary data.</text>
</comment>
<feature type="region of interest" description="Disordered" evidence="6">
    <location>
        <begin position="191"/>
        <end position="216"/>
    </location>
</feature>
<dbReference type="InterPro" id="IPR011006">
    <property type="entry name" value="CheY-like_superfamily"/>
</dbReference>
<dbReference type="SMART" id="SM00448">
    <property type="entry name" value="REC"/>
    <property type="match status" value="1"/>
</dbReference>
<feature type="compositionally biased region" description="Polar residues" evidence="6">
    <location>
        <begin position="291"/>
        <end position="305"/>
    </location>
</feature>
<feature type="domain" description="HTH myb-type" evidence="8">
    <location>
        <begin position="228"/>
        <end position="280"/>
    </location>
</feature>
<evidence type="ECO:0000256" key="2">
    <source>
        <dbReference type="ARBA" id="ARBA00023015"/>
    </source>
</evidence>
<gene>
    <name evidence="9" type="ORF">R3W88_017458</name>
</gene>
<evidence type="ECO:0000259" key="8">
    <source>
        <dbReference type="PROSITE" id="PS51294"/>
    </source>
</evidence>
<dbReference type="NCBIfam" id="TIGR01557">
    <property type="entry name" value="myb_SHAQKYF"/>
    <property type="match status" value="1"/>
</dbReference>
<protein>
    <submittedName>
        <fullName evidence="9">Uncharacterized protein</fullName>
    </submittedName>
</protein>
<keyword evidence="2" id="KW-0805">Transcription regulation</keyword>
<dbReference type="GO" id="GO:0000160">
    <property type="term" value="P:phosphorelay signal transduction system"/>
    <property type="evidence" value="ECO:0007669"/>
    <property type="project" value="InterPro"/>
</dbReference>
<dbReference type="PROSITE" id="PS51294">
    <property type="entry name" value="HTH_MYB"/>
    <property type="match status" value="1"/>
</dbReference>
<dbReference type="EMBL" id="JAWPEI010000008">
    <property type="protein sequence ID" value="KAK4719120.1"/>
    <property type="molecule type" value="Genomic_DNA"/>
</dbReference>
<evidence type="ECO:0000256" key="1">
    <source>
        <dbReference type="ARBA" id="ARBA00004123"/>
    </source>
</evidence>